<feature type="transmembrane region" description="Helical" evidence="1">
    <location>
        <begin position="62"/>
        <end position="79"/>
    </location>
</feature>
<name>A0ABV8LS49_9ACTN</name>
<comment type="caution">
    <text evidence="2">The sequence shown here is derived from an EMBL/GenBank/DDBJ whole genome shotgun (WGS) entry which is preliminary data.</text>
</comment>
<evidence type="ECO:0000256" key="1">
    <source>
        <dbReference type="SAM" id="Phobius"/>
    </source>
</evidence>
<accession>A0ABV8LS49</accession>
<dbReference type="RefSeq" id="WP_253761018.1">
    <property type="nucleotide sequence ID" value="NZ_JAMZDZ010000001.1"/>
</dbReference>
<keyword evidence="1" id="KW-0472">Membrane</keyword>
<organism evidence="2 3">
    <name type="scientific">Hamadaea flava</name>
    <dbReference type="NCBI Taxonomy" id="1742688"/>
    <lineage>
        <taxon>Bacteria</taxon>
        <taxon>Bacillati</taxon>
        <taxon>Actinomycetota</taxon>
        <taxon>Actinomycetes</taxon>
        <taxon>Micromonosporales</taxon>
        <taxon>Micromonosporaceae</taxon>
        <taxon>Hamadaea</taxon>
    </lineage>
</organism>
<protein>
    <submittedName>
        <fullName evidence="2">Uncharacterized protein</fullName>
    </submittedName>
</protein>
<keyword evidence="1" id="KW-1133">Transmembrane helix</keyword>
<feature type="transmembrane region" description="Helical" evidence="1">
    <location>
        <begin position="95"/>
        <end position="119"/>
    </location>
</feature>
<keyword evidence="1" id="KW-0812">Transmembrane</keyword>
<dbReference type="EMBL" id="JBHSAY010000010">
    <property type="protein sequence ID" value="MFC4133173.1"/>
    <property type="molecule type" value="Genomic_DNA"/>
</dbReference>
<gene>
    <name evidence="2" type="ORF">ACFOZ4_21395</name>
</gene>
<proteinExistence type="predicted"/>
<reference evidence="3" key="1">
    <citation type="journal article" date="2019" name="Int. J. Syst. Evol. Microbiol.">
        <title>The Global Catalogue of Microorganisms (GCM) 10K type strain sequencing project: providing services to taxonomists for standard genome sequencing and annotation.</title>
        <authorList>
            <consortium name="The Broad Institute Genomics Platform"/>
            <consortium name="The Broad Institute Genome Sequencing Center for Infectious Disease"/>
            <person name="Wu L."/>
            <person name="Ma J."/>
        </authorList>
    </citation>
    <scope>NUCLEOTIDE SEQUENCE [LARGE SCALE GENOMIC DNA]</scope>
    <source>
        <strain evidence="3">CGMCC 4.7289</strain>
    </source>
</reference>
<feature type="transmembrane region" description="Helical" evidence="1">
    <location>
        <begin position="6"/>
        <end position="24"/>
    </location>
</feature>
<sequence length="226" mass="24065">MPLADLVIIACVTMLLPLLGWAAITRTRLIGIIVGAMLVLVPVGIVFGLARGLPLPGGTDMLFAYPLAALALIAIGRSIERRSFQATTPAATAKAAYIVLALHLAGLFCLCAPAMLLMVDSEELHTSPSVLSPLPDGLTIASDEGDDCGMAVCYRNITISSTRADSTEAIERRLRDHLVERGWNLGDDASDCRKLGWLIDQRVLCLSLRSTDAGVVVQLEGSRAWA</sequence>
<evidence type="ECO:0000313" key="2">
    <source>
        <dbReference type="EMBL" id="MFC4133173.1"/>
    </source>
</evidence>
<evidence type="ECO:0000313" key="3">
    <source>
        <dbReference type="Proteomes" id="UP001595816"/>
    </source>
</evidence>
<feature type="transmembrane region" description="Helical" evidence="1">
    <location>
        <begin position="29"/>
        <end position="50"/>
    </location>
</feature>
<keyword evidence="3" id="KW-1185">Reference proteome</keyword>
<dbReference type="Proteomes" id="UP001595816">
    <property type="component" value="Unassembled WGS sequence"/>
</dbReference>